<evidence type="ECO:0000313" key="5">
    <source>
        <dbReference type="Proteomes" id="UP000037822"/>
    </source>
</evidence>
<dbReference type="InterPro" id="IPR006076">
    <property type="entry name" value="FAD-dep_OxRdtase"/>
</dbReference>
<dbReference type="PRINTS" id="PR00420">
    <property type="entry name" value="RNGMNOXGNASE"/>
</dbReference>
<dbReference type="RefSeq" id="WP_054210368.1">
    <property type="nucleotide sequence ID" value="NZ_LGSZ01000048.1"/>
</dbReference>
<dbReference type="GO" id="GO:0016491">
    <property type="term" value="F:oxidoreductase activity"/>
    <property type="evidence" value="ECO:0007669"/>
    <property type="project" value="UniProtKB-KW"/>
</dbReference>
<feature type="compositionally biased region" description="Basic and acidic residues" evidence="2">
    <location>
        <begin position="1"/>
        <end position="14"/>
    </location>
</feature>
<comment type="caution">
    <text evidence="4">The sequence shown here is derived from an EMBL/GenBank/DDBJ whole genome shotgun (WGS) entry which is preliminary data.</text>
</comment>
<dbReference type="Gene3D" id="3.50.50.60">
    <property type="entry name" value="FAD/NAD(P)-binding domain"/>
    <property type="match status" value="1"/>
</dbReference>
<dbReference type="Gene3D" id="3.30.9.10">
    <property type="entry name" value="D-Amino Acid Oxidase, subunit A, domain 2"/>
    <property type="match status" value="1"/>
</dbReference>
<reference evidence="4 5" key="1">
    <citation type="submission" date="2015-07" db="EMBL/GenBank/DDBJ databases">
        <title>Whole genome sequencing of Bosea vaviloviae isolated from cave pool.</title>
        <authorList>
            <person name="Tan N.E.H."/>
            <person name="Lee Y.P."/>
            <person name="Gan H.M."/>
            <person name="Barton H."/>
            <person name="Savka M.A."/>
        </authorList>
    </citation>
    <scope>NUCLEOTIDE SEQUENCE [LARGE SCALE GENOMIC DNA]</scope>
    <source>
        <strain evidence="4 5">SD260</strain>
    </source>
</reference>
<dbReference type="AlphaFoldDB" id="A0A0N1FGJ3"/>
<evidence type="ECO:0000256" key="1">
    <source>
        <dbReference type="ARBA" id="ARBA00023002"/>
    </source>
</evidence>
<feature type="domain" description="FAD dependent oxidoreductase" evidence="3">
    <location>
        <begin position="38"/>
        <end position="389"/>
    </location>
</feature>
<evidence type="ECO:0000313" key="4">
    <source>
        <dbReference type="EMBL" id="KPH79693.1"/>
    </source>
</evidence>
<keyword evidence="5" id="KW-1185">Reference proteome</keyword>
<keyword evidence="4" id="KW-0808">Transferase</keyword>
<evidence type="ECO:0000256" key="2">
    <source>
        <dbReference type="SAM" id="MobiDB-lite"/>
    </source>
</evidence>
<evidence type="ECO:0000259" key="3">
    <source>
        <dbReference type="Pfam" id="PF01266"/>
    </source>
</evidence>
<organism evidence="4 5">
    <name type="scientific">Bosea vaviloviae</name>
    <dbReference type="NCBI Taxonomy" id="1526658"/>
    <lineage>
        <taxon>Bacteria</taxon>
        <taxon>Pseudomonadati</taxon>
        <taxon>Pseudomonadota</taxon>
        <taxon>Alphaproteobacteria</taxon>
        <taxon>Hyphomicrobiales</taxon>
        <taxon>Boseaceae</taxon>
        <taxon>Bosea</taxon>
    </lineage>
</organism>
<proteinExistence type="predicted"/>
<sequence>MLDPDSTRQDDLRSGRGPWLAGPPRTTSEGLDRDIRCDVVIVGGGITGALAAEHLTARGLDVVLVDREREGFGSTAASTAMLQWEIDLPLRRLTELYGFKTAADVYRRSFKAVEGLRERIAQLALGCAFFARDTVYLAAGEVGPRELRDEWSLREKAGLPGTLLDHATLLGAFGFDRAAAIVSPGSAEADPLSLCHALLHVAAGRGARLIRDEAVAFDSTTASAAVRLSGGRTIEAGHVVLATGYVMPDCVDSDLHRVASSWAIATLPQAPQVLWPGPALVWEASEDYIYCRTTTDGRIVLGGEDEDTDDPDTRQSLGPEKTQALLGKLRALLPGAEPTLGHAWSGAFGQTVDGLPLIGRVPGRPRMLAAYGYGGNGITFSFLASRMIGALVAGEDAPWFRHFAIDRPDPAKL</sequence>
<protein>
    <submittedName>
        <fullName evidence="4">N-acetylglucosamine-1-phosphate uridyltransferase</fullName>
    </submittedName>
</protein>
<dbReference type="InterPro" id="IPR036188">
    <property type="entry name" value="FAD/NAD-bd_sf"/>
</dbReference>
<dbReference type="EMBL" id="LGSZ01000048">
    <property type="protein sequence ID" value="KPH79693.1"/>
    <property type="molecule type" value="Genomic_DNA"/>
</dbReference>
<dbReference type="PANTHER" id="PTHR13847:SF201">
    <property type="entry name" value="PUTATIBE OXIDOREDUCTASE"/>
    <property type="match status" value="1"/>
</dbReference>
<dbReference type="GO" id="GO:0016740">
    <property type="term" value="F:transferase activity"/>
    <property type="evidence" value="ECO:0007669"/>
    <property type="project" value="UniProtKB-KW"/>
</dbReference>
<feature type="region of interest" description="Disordered" evidence="2">
    <location>
        <begin position="1"/>
        <end position="29"/>
    </location>
</feature>
<accession>A0A0N1FGJ3</accession>
<name>A0A0N1FGJ3_9HYPH</name>
<dbReference type="OrthoDB" id="311718at2"/>
<keyword evidence="1" id="KW-0560">Oxidoreductase</keyword>
<dbReference type="PATRIC" id="fig|1526658.3.peg.314"/>
<dbReference type="SUPFAM" id="SSF51905">
    <property type="entry name" value="FAD/NAD(P)-binding domain"/>
    <property type="match status" value="1"/>
</dbReference>
<dbReference type="Proteomes" id="UP000037822">
    <property type="component" value="Unassembled WGS sequence"/>
</dbReference>
<dbReference type="GO" id="GO:0005737">
    <property type="term" value="C:cytoplasm"/>
    <property type="evidence" value="ECO:0007669"/>
    <property type="project" value="TreeGrafter"/>
</dbReference>
<dbReference type="PANTHER" id="PTHR13847">
    <property type="entry name" value="SARCOSINE DEHYDROGENASE-RELATED"/>
    <property type="match status" value="1"/>
</dbReference>
<dbReference type="Pfam" id="PF01266">
    <property type="entry name" value="DAO"/>
    <property type="match status" value="1"/>
</dbReference>
<gene>
    <name evidence="4" type="ORF">AE618_17800</name>
</gene>